<protein>
    <submittedName>
        <fullName evidence="6">DoxX family protein</fullName>
    </submittedName>
</protein>
<dbReference type="RefSeq" id="WP_215921963.1">
    <property type="nucleotide sequence ID" value="NZ_JAHKNI010000012.1"/>
</dbReference>
<evidence type="ECO:0000256" key="2">
    <source>
        <dbReference type="ARBA" id="ARBA00022692"/>
    </source>
</evidence>
<name>A0ABS6B9J3_9NOCA</name>
<evidence type="ECO:0000256" key="3">
    <source>
        <dbReference type="ARBA" id="ARBA00022989"/>
    </source>
</evidence>
<sequence>MFIASIVVSVLLIAVFVRSALPKLRRLKSVTATAEQLRVPVGLMHTVGYLEALGSLGLAAGLAYAPFGIAAAAGLALLMIGASVAHIRGSLYTTAPAPLVIGAVAVALAIIDALRL</sequence>
<evidence type="ECO:0000313" key="6">
    <source>
        <dbReference type="EMBL" id="MBU3065893.1"/>
    </source>
</evidence>
<keyword evidence="4 5" id="KW-0472">Membrane</keyword>
<keyword evidence="3 5" id="KW-1133">Transmembrane helix</keyword>
<gene>
    <name evidence="6" type="ORF">KO481_30765</name>
</gene>
<dbReference type="EMBL" id="JAHKNI010000012">
    <property type="protein sequence ID" value="MBU3065893.1"/>
    <property type="molecule type" value="Genomic_DNA"/>
</dbReference>
<dbReference type="Pfam" id="PF13564">
    <property type="entry name" value="DoxX_2"/>
    <property type="match status" value="1"/>
</dbReference>
<comment type="subcellular location">
    <subcellularLocation>
        <location evidence="1">Membrane</location>
        <topology evidence="1">Multi-pass membrane protein</topology>
    </subcellularLocation>
</comment>
<evidence type="ECO:0000313" key="7">
    <source>
        <dbReference type="Proteomes" id="UP000733379"/>
    </source>
</evidence>
<comment type="caution">
    <text evidence="6">The sequence shown here is derived from an EMBL/GenBank/DDBJ whole genome shotgun (WGS) entry which is preliminary data.</text>
</comment>
<evidence type="ECO:0000256" key="4">
    <source>
        <dbReference type="ARBA" id="ARBA00023136"/>
    </source>
</evidence>
<reference evidence="6 7" key="1">
    <citation type="submission" date="2021-06" db="EMBL/GenBank/DDBJ databases">
        <title>Actinomycetes sequencing.</title>
        <authorList>
            <person name="Shan Q."/>
        </authorList>
    </citation>
    <scope>NUCLEOTIDE SEQUENCE [LARGE SCALE GENOMIC DNA]</scope>
    <source>
        <strain evidence="6 7">NEAU-G5</strain>
    </source>
</reference>
<accession>A0ABS6B9J3</accession>
<feature type="transmembrane region" description="Helical" evidence="5">
    <location>
        <begin position="69"/>
        <end position="89"/>
    </location>
</feature>
<organism evidence="6 7">
    <name type="scientific">Nocardia albiluteola</name>
    <dbReference type="NCBI Taxonomy" id="2842303"/>
    <lineage>
        <taxon>Bacteria</taxon>
        <taxon>Bacillati</taxon>
        <taxon>Actinomycetota</taxon>
        <taxon>Actinomycetes</taxon>
        <taxon>Mycobacteriales</taxon>
        <taxon>Nocardiaceae</taxon>
        <taxon>Nocardia</taxon>
    </lineage>
</organism>
<feature type="transmembrane region" description="Helical" evidence="5">
    <location>
        <begin position="95"/>
        <end position="114"/>
    </location>
</feature>
<keyword evidence="2 5" id="KW-0812">Transmembrane</keyword>
<dbReference type="InterPro" id="IPR032808">
    <property type="entry name" value="DoxX"/>
</dbReference>
<keyword evidence="7" id="KW-1185">Reference proteome</keyword>
<evidence type="ECO:0000256" key="5">
    <source>
        <dbReference type="SAM" id="Phobius"/>
    </source>
</evidence>
<evidence type="ECO:0000256" key="1">
    <source>
        <dbReference type="ARBA" id="ARBA00004141"/>
    </source>
</evidence>
<proteinExistence type="predicted"/>
<dbReference type="Proteomes" id="UP000733379">
    <property type="component" value="Unassembled WGS sequence"/>
</dbReference>